<dbReference type="PANTHER" id="PTHR11006:SF60">
    <property type="entry name" value="PROTEIN ARGININE N-METHYLTRANSFERASE 9"/>
    <property type="match status" value="1"/>
</dbReference>
<organism evidence="12 13">
    <name type="scientific">Meloidogyne floridensis</name>
    <dbReference type="NCBI Taxonomy" id="298350"/>
    <lineage>
        <taxon>Eukaryota</taxon>
        <taxon>Metazoa</taxon>
        <taxon>Ecdysozoa</taxon>
        <taxon>Nematoda</taxon>
        <taxon>Chromadorea</taxon>
        <taxon>Rhabditida</taxon>
        <taxon>Tylenchina</taxon>
        <taxon>Tylenchomorpha</taxon>
        <taxon>Tylenchoidea</taxon>
        <taxon>Meloidogynidae</taxon>
        <taxon>Meloidogyninae</taxon>
        <taxon>Meloidogyne</taxon>
    </lineage>
</organism>
<dbReference type="PROSITE" id="PS50216">
    <property type="entry name" value="DHHC"/>
    <property type="match status" value="1"/>
</dbReference>
<dbReference type="CDD" id="cd02440">
    <property type="entry name" value="AdoMet_MTases"/>
    <property type="match status" value="1"/>
</dbReference>
<feature type="domain" description="Protein arginine N-methyltransferase" evidence="11">
    <location>
        <begin position="317"/>
        <end position="419"/>
    </location>
</feature>
<dbReference type="InterPro" id="IPR025799">
    <property type="entry name" value="Arg_MeTrfase"/>
</dbReference>
<dbReference type="Proteomes" id="UP000887560">
    <property type="component" value="Unplaced"/>
</dbReference>
<accession>A0A915P398</accession>
<keyword evidence="3" id="KW-0808">Transferase</keyword>
<dbReference type="Pfam" id="PF22528">
    <property type="entry name" value="PRMT_C"/>
    <property type="match status" value="1"/>
</dbReference>
<evidence type="ECO:0000256" key="3">
    <source>
        <dbReference type="ARBA" id="ARBA00022679"/>
    </source>
</evidence>
<dbReference type="WBParaSite" id="scf7180000423576.g11320">
    <property type="protein sequence ID" value="scf7180000423576.g11320"/>
    <property type="gene ID" value="scf7180000423576.g11320"/>
</dbReference>
<name>A0A915P398_9BILA</name>
<feature type="domain" description="Palmitoyltransferase DHHC" evidence="10">
    <location>
        <begin position="757"/>
        <end position="882"/>
    </location>
</feature>
<evidence type="ECO:0000256" key="7">
    <source>
        <dbReference type="ARBA" id="ARBA00023136"/>
    </source>
</evidence>
<dbReference type="AlphaFoldDB" id="A0A915P398"/>
<feature type="transmembrane region" description="Helical" evidence="9">
    <location>
        <begin position="785"/>
        <end position="808"/>
    </location>
</feature>
<evidence type="ECO:0000259" key="11">
    <source>
        <dbReference type="Pfam" id="PF22528"/>
    </source>
</evidence>
<keyword evidence="5 9" id="KW-0812">Transmembrane</keyword>
<dbReference type="Pfam" id="PF01529">
    <property type="entry name" value="DHHC"/>
    <property type="match status" value="1"/>
</dbReference>
<dbReference type="Gene3D" id="2.70.160.11">
    <property type="entry name" value="Hnrnp arginine n-methyltransferase1"/>
    <property type="match status" value="2"/>
</dbReference>
<dbReference type="GO" id="GO:0016020">
    <property type="term" value="C:membrane"/>
    <property type="evidence" value="ECO:0007669"/>
    <property type="project" value="UniProtKB-SubCell"/>
</dbReference>
<dbReference type="InterPro" id="IPR055135">
    <property type="entry name" value="PRMT_dom"/>
</dbReference>
<evidence type="ECO:0000256" key="2">
    <source>
        <dbReference type="ARBA" id="ARBA00022603"/>
    </source>
</evidence>
<protein>
    <submittedName>
        <fullName evidence="13">Palmitoyltransferase DHHC domain-containing protein</fullName>
    </submittedName>
</protein>
<keyword evidence="4" id="KW-0949">S-adenosyl-L-methionine</keyword>
<evidence type="ECO:0000313" key="12">
    <source>
        <dbReference type="Proteomes" id="UP000887560"/>
    </source>
</evidence>
<evidence type="ECO:0000256" key="9">
    <source>
        <dbReference type="SAM" id="Phobius"/>
    </source>
</evidence>
<feature type="compositionally biased region" description="Low complexity" evidence="8">
    <location>
        <begin position="922"/>
        <end position="935"/>
    </location>
</feature>
<proteinExistence type="predicted"/>
<evidence type="ECO:0000313" key="13">
    <source>
        <dbReference type="WBParaSite" id="scf7180000423576.g11320"/>
    </source>
</evidence>
<sequence>MFPLPRPITFQVDTESTRYSLSNARLYSSQRHYSLAILNYIAVLKSLPTENRLKYLEEFLVTLQAFLHREANETNTNDVLRVATIIYGTEFRFWRTIAEYYYVQSKLSKSLANFQRALLFAKGDIEWLQATTSIENLKTNLFDAWHWRMINDGKRNAKFVEAINGALNAKQDARVIDIGCGSGIFSIAAARNDNPVHACDLDETMCKIARNCFIQNDVRVKLFEMHSNKLTVKKRYNLLVSETVDCAIFGERIVETVSLLFSLLEAEAIDRENVFEYSDTITFISDCCNVEGSASKNIKRILPPSPYTCSYIEELKDGYRLLSQPVEGISVDFSDVSQLMKIKNGQFVAELTLKANKTGVASAVCAWFRLNLFGDIEICTSPDEGYCWQQAIYPFYPQTLVKQGDVLRFEIFIKDNALRVHPISGLSTIRECQILRLPQWVDLMAMNDSVVRTFYFNAAARYSSVLDCTDLLIDKRFSVASEYSAIRYVGNKATSIEKAFCRPGSVILFWPFSNQGRFLDEYLTSIIGLRLRNPKSILVPVQLSVNGCLINSNELCKRSRLLQDKETYCGIDLSPMDDYRVQYFHEIETKTFDFEQISEDVELFRMDFSNSNRNLLDQLTRVKQHCIFTCSKSSVCHAILFWFTLFDPNGNSLDLRRQSTAFLPSAFLFSNAKSLNVDDKLKAIFSFLHGNLLNMLYKVKAFFFSFIEEVKGALMQLPRALTQNKQKYDDPWSDDAEDKTILSRWRLLHWGPISSMSICTILMDHHCPWVNNCVGGRNQFHFIRFLFFVFIGAVHSAIVLSSCLYKVVTTVISLSKTNQSSISPSPTPQYLEPPDLPIASISLFSASVLAVGLTYGVIFAVGVLLFMQLRSVWQDTTGIEEIFPVAARNAKSAKTWTEYRTNGLARGRRRKRSCNKKDMISDDNNGNNVDDFVEE</sequence>
<dbReference type="SUPFAM" id="SSF53335">
    <property type="entry name" value="S-adenosyl-L-methionine-dependent methyltransferases"/>
    <property type="match status" value="1"/>
</dbReference>
<dbReference type="GO" id="GO:0016274">
    <property type="term" value="F:protein-arginine N-methyltransferase activity"/>
    <property type="evidence" value="ECO:0007669"/>
    <property type="project" value="InterPro"/>
</dbReference>
<reference evidence="13" key="1">
    <citation type="submission" date="2022-11" db="UniProtKB">
        <authorList>
            <consortium name="WormBaseParasite"/>
        </authorList>
    </citation>
    <scope>IDENTIFICATION</scope>
</reference>
<keyword evidence="2" id="KW-0489">Methyltransferase</keyword>
<dbReference type="Pfam" id="PF06325">
    <property type="entry name" value="PrmA"/>
    <property type="match status" value="1"/>
</dbReference>
<evidence type="ECO:0000256" key="4">
    <source>
        <dbReference type="ARBA" id="ARBA00022691"/>
    </source>
</evidence>
<feature type="transmembrane region" description="Helical" evidence="9">
    <location>
        <begin position="838"/>
        <end position="866"/>
    </location>
</feature>
<dbReference type="GO" id="GO:0005634">
    <property type="term" value="C:nucleus"/>
    <property type="evidence" value="ECO:0007669"/>
    <property type="project" value="TreeGrafter"/>
</dbReference>
<evidence type="ECO:0000256" key="6">
    <source>
        <dbReference type="ARBA" id="ARBA00022989"/>
    </source>
</evidence>
<evidence type="ECO:0000256" key="5">
    <source>
        <dbReference type="ARBA" id="ARBA00022692"/>
    </source>
</evidence>
<keyword evidence="6 9" id="KW-1133">Transmembrane helix</keyword>
<dbReference type="GO" id="GO:0032259">
    <property type="term" value="P:methylation"/>
    <property type="evidence" value="ECO:0007669"/>
    <property type="project" value="UniProtKB-KW"/>
</dbReference>
<dbReference type="Gene3D" id="3.40.50.150">
    <property type="entry name" value="Vaccinia Virus protein VP39"/>
    <property type="match status" value="1"/>
</dbReference>
<keyword evidence="12" id="KW-1185">Reference proteome</keyword>
<evidence type="ECO:0000256" key="1">
    <source>
        <dbReference type="ARBA" id="ARBA00004141"/>
    </source>
</evidence>
<evidence type="ECO:0000259" key="10">
    <source>
        <dbReference type="Pfam" id="PF01529"/>
    </source>
</evidence>
<dbReference type="InterPro" id="IPR001594">
    <property type="entry name" value="Palmitoyltrfase_DHHC"/>
</dbReference>
<comment type="subcellular location">
    <subcellularLocation>
        <location evidence="1">Membrane</location>
        <topology evidence="1">Multi-pass membrane protein</topology>
    </subcellularLocation>
</comment>
<dbReference type="InterPro" id="IPR029063">
    <property type="entry name" value="SAM-dependent_MTases_sf"/>
</dbReference>
<keyword evidence="7 9" id="KW-0472">Membrane</keyword>
<dbReference type="GO" id="GO:0016409">
    <property type="term" value="F:palmitoyltransferase activity"/>
    <property type="evidence" value="ECO:0007669"/>
    <property type="project" value="InterPro"/>
</dbReference>
<dbReference type="GO" id="GO:0042054">
    <property type="term" value="F:histone methyltransferase activity"/>
    <property type="evidence" value="ECO:0007669"/>
    <property type="project" value="TreeGrafter"/>
</dbReference>
<dbReference type="PANTHER" id="PTHR11006">
    <property type="entry name" value="PROTEIN ARGININE N-METHYLTRANSFERASE"/>
    <property type="match status" value="1"/>
</dbReference>
<evidence type="ECO:0000256" key="8">
    <source>
        <dbReference type="SAM" id="MobiDB-lite"/>
    </source>
</evidence>
<feature type="region of interest" description="Disordered" evidence="8">
    <location>
        <begin position="907"/>
        <end position="935"/>
    </location>
</feature>